<comment type="caution">
    <text evidence="12">The sequence shown here is derived from an EMBL/GenBank/DDBJ whole genome shotgun (WGS) entry which is preliminary data.</text>
</comment>
<dbReference type="InterPro" id="IPR006336">
    <property type="entry name" value="GCS2"/>
</dbReference>
<keyword evidence="4 10" id="KW-0436">Ligase</keyword>
<dbReference type="PIRSF" id="PIRSF017901">
    <property type="entry name" value="GCL"/>
    <property type="match status" value="1"/>
</dbReference>
<comment type="subunit">
    <text evidence="3">Homodimer or monomer when oxidized or reduced, respectively.</text>
</comment>
<organism evidence="12 13">
    <name type="scientific">Novosphingobium hassiacum</name>
    <dbReference type="NCBI Taxonomy" id="173676"/>
    <lineage>
        <taxon>Bacteria</taxon>
        <taxon>Pseudomonadati</taxon>
        <taxon>Pseudomonadota</taxon>
        <taxon>Alphaproteobacteria</taxon>
        <taxon>Sphingomonadales</taxon>
        <taxon>Sphingomonadaceae</taxon>
        <taxon>Novosphingobium</taxon>
    </lineage>
</organism>
<accession>A0A7W6EUG3</accession>
<comment type="similarity">
    <text evidence="2">Belongs to the carboxylate-amine ligase family. Glutamate--cysteine ligase type 2 subfamily.</text>
</comment>
<dbReference type="InterPro" id="IPR011556">
    <property type="entry name" value="Glut_cys_lig_pln_type"/>
</dbReference>
<sequence length="457" mass="50552">MSTRQVSNRNDPIIESRDMLVAPMQKGEKPKADWRIGTEHEKFVYRTADRAAPSYTEQGGIRDLLSAMTDYGWEPVTEGGNVIAMSGVDGAISLEPAGQLELSGAPLENLHQTCAETGRHLVQVKSIGDKLGLGYLGLGLWPDKTREELPIMPKGRYDIMLRHMPRVGSMGLDMMLRTCTIQTNLDYSSEADMVKKFRVSLALQPLATALFANSPFLEGKPNGFLSYRSHIWTDTDPARTGMLGFVFDDGFGYERYVDYMLDVPMYFVYRDGKYIDASGLSFRDFLDGKLSVLPGEKPHASDWVDHLSTAFPEVRLKSFLEMRGADGGPWNRICALPALWVGLLYDQGALDAAWDLVKDWDMAGREELRAQVPKLGLDAALPGGGTLRDIAAQVLAISRGGLSARARLNEAGDNETGYLQPLDEIVATGKTPAERLLDLYNGPWAGDLSRIYEEKSF</sequence>
<dbReference type="GO" id="GO:0004357">
    <property type="term" value="F:glutamate-cysteine ligase activity"/>
    <property type="evidence" value="ECO:0007669"/>
    <property type="project" value="UniProtKB-UniRule"/>
</dbReference>
<evidence type="ECO:0000256" key="10">
    <source>
        <dbReference type="PIRNR" id="PIRNR017901"/>
    </source>
</evidence>
<dbReference type="Pfam" id="PF04107">
    <property type="entry name" value="GCS2"/>
    <property type="match status" value="1"/>
</dbReference>
<evidence type="ECO:0000313" key="12">
    <source>
        <dbReference type="EMBL" id="MBB3859157.1"/>
    </source>
</evidence>
<feature type="disulfide bond" evidence="11">
    <location>
        <begin position="114"/>
        <end position="334"/>
    </location>
</feature>
<dbReference type="SUPFAM" id="SSF55931">
    <property type="entry name" value="Glutamine synthetase/guanido kinase"/>
    <property type="match status" value="1"/>
</dbReference>
<evidence type="ECO:0000256" key="6">
    <source>
        <dbReference type="ARBA" id="ARBA00022741"/>
    </source>
</evidence>
<evidence type="ECO:0000256" key="3">
    <source>
        <dbReference type="ARBA" id="ARBA00011153"/>
    </source>
</evidence>
<dbReference type="AlphaFoldDB" id="A0A7W6EUG3"/>
<evidence type="ECO:0000256" key="7">
    <source>
        <dbReference type="ARBA" id="ARBA00022840"/>
    </source>
</evidence>
<name>A0A7W6EUG3_9SPHN</name>
<dbReference type="RefSeq" id="WP_183611340.1">
    <property type="nucleotide sequence ID" value="NZ_JACICY010000001.1"/>
</dbReference>
<dbReference type="EC" id="6.3.2.2" evidence="10"/>
<dbReference type="GO" id="GO:0006750">
    <property type="term" value="P:glutathione biosynthetic process"/>
    <property type="evidence" value="ECO:0007669"/>
    <property type="project" value="UniProtKB-UniRule"/>
</dbReference>
<dbReference type="PANTHER" id="PTHR34378:SF1">
    <property type="entry name" value="GLUTAMATE--CYSTEINE LIGASE, CHLOROPLASTIC"/>
    <property type="match status" value="1"/>
</dbReference>
<comment type="pathway">
    <text evidence="1">Sulfur metabolism; glutathione biosynthesis; glutathione from L-cysteine and L-glutamate: step 1/2.</text>
</comment>
<keyword evidence="8" id="KW-0809">Transit peptide</keyword>
<gene>
    <name evidence="12" type="ORF">GGQ88_000397</name>
</gene>
<keyword evidence="9 11" id="KW-1015">Disulfide bond</keyword>
<comment type="similarity">
    <text evidence="10">Belongs to the glutamate--cysteine ligase type 2 family. EgtA subfamily.</text>
</comment>
<proteinExistence type="inferred from homology"/>
<protein>
    <recommendedName>
        <fullName evidence="10">Glutamate--cysteine ligase</fullName>
        <ecNumber evidence="10">6.3.2.2</ecNumber>
    </recommendedName>
</protein>
<comment type="catalytic activity">
    <reaction evidence="10">
        <text>L-cysteine + L-glutamate + ATP = gamma-L-glutamyl-L-cysteine + ADP + phosphate + H(+)</text>
        <dbReference type="Rhea" id="RHEA:13285"/>
        <dbReference type="ChEBI" id="CHEBI:15378"/>
        <dbReference type="ChEBI" id="CHEBI:29985"/>
        <dbReference type="ChEBI" id="CHEBI:30616"/>
        <dbReference type="ChEBI" id="CHEBI:35235"/>
        <dbReference type="ChEBI" id="CHEBI:43474"/>
        <dbReference type="ChEBI" id="CHEBI:58173"/>
        <dbReference type="ChEBI" id="CHEBI:456216"/>
        <dbReference type="EC" id="6.3.2.2"/>
    </reaction>
</comment>
<evidence type="ECO:0000256" key="9">
    <source>
        <dbReference type="ARBA" id="ARBA00023157"/>
    </source>
</evidence>
<dbReference type="GO" id="GO:0005524">
    <property type="term" value="F:ATP binding"/>
    <property type="evidence" value="ECO:0007669"/>
    <property type="project" value="UniProtKB-UniRule"/>
</dbReference>
<reference evidence="12 13" key="1">
    <citation type="submission" date="2020-08" db="EMBL/GenBank/DDBJ databases">
        <title>Genomic Encyclopedia of Type Strains, Phase IV (KMG-IV): sequencing the most valuable type-strain genomes for metagenomic binning, comparative biology and taxonomic classification.</title>
        <authorList>
            <person name="Goeker M."/>
        </authorList>
    </citation>
    <scope>NUCLEOTIDE SEQUENCE [LARGE SCALE GENOMIC DNA]</scope>
    <source>
        <strain evidence="12 13">DSM 14552</strain>
    </source>
</reference>
<dbReference type="NCBIfam" id="TIGR01436">
    <property type="entry name" value="glu_cys_lig_pln"/>
    <property type="match status" value="1"/>
</dbReference>
<evidence type="ECO:0000256" key="1">
    <source>
        <dbReference type="ARBA" id="ARBA00005006"/>
    </source>
</evidence>
<keyword evidence="13" id="KW-1185">Reference proteome</keyword>
<evidence type="ECO:0000256" key="4">
    <source>
        <dbReference type="ARBA" id="ARBA00022598"/>
    </source>
</evidence>
<evidence type="ECO:0000313" key="13">
    <source>
        <dbReference type="Proteomes" id="UP000562395"/>
    </source>
</evidence>
<keyword evidence="5" id="KW-0317">Glutathione biosynthesis</keyword>
<dbReference type="EMBL" id="JACICY010000001">
    <property type="protein sequence ID" value="MBB3859157.1"/>
    <property type="molecule type" value="Genomic_DNA"/>
</dbReference>
<comment type="function">
    <text evidence="10">Catalyzes the synthesis of gamma-glutamylcysteine (gamma-GC).</text>
</comment>
<keyword evidence="6 10" id="KW-0547">Nucleotide-binding</keyword>
<evidence type="ECO:0000256" key="8">
    <source>
        <dbReference type="ARBA" id="ARBA00022946"/>
    </source>
</evidence>
<keyword evidence="7 10" id="KW-0067">ATP-binding</keyword>
<dbReference type="InterPro" id="IPR035434">
    <property type="entry name" value="GCL_bact_plant"/>
</dbReference>
<dbReference type="Gene3D" id="3.30.590.20">
    <property type="match status" value="1"/>
</dbReference>
<dbReference type="Proteomes" id="UP000562395">
    <property type="component" value="Unassembled WGS sequence"/>
</dbReference>
<dbReference type="PANTHER" id="PTHR34378">
    <property type="entry name" value="GLUTAMATE--CYSTEINE LIGASE, CHLOROPLASTIC"/>
    <property type="match status" value="1"/>
</dbReference>
<evidence type="ECO:0000256" key="5">
    <source>
        <dbReference type="ARBA" id="ARBA00022684"/>
    </source>
</evidence>
<dbReference type="InterPro" id="IPR014746">
    <property type="entry name" value="Gln_synth/guanido_kin_cat_dom"/>
</dbReference>
<evidence type="ECO:0000256" key="2">
    <source>
        <dbReference type="ARBA" id="ARBA00010253"/>
    </source>
</evidence>
<evidence type="ECO:0000256" key="11">
    <source>
        <dbReference type="PIRSR" id="PIRSR017901-50"/>
    </source>
</evidence>